<dbReference type="eggNOG" id="COG2104">
    <property type="taxonomic scope" value="Bacteria"/>
</dbReference>
<dbReference type="InterPro" id="IPR016155">
    <property type="entry name" value="Mopterin_synth/thiamin_S_b"/>
</dbReference>
<dbReference type="Pfam" id="PF02597">
    <property type="entry name" value="ThiS"/>
    <property type="match status" value="1"/>
</dbReference>
<evidence type="ECO:0000313" key="1">
    <source>
        <dbReference type="EMBL" id="EEG73031.1"/>
    </source>
</evidence>
<sequence>MMKVNGREQEYVPGTSVELLLRQMEYPEQKVAVERNGEVVPRKQYAQTVLEDGDTIEVVSFVGGG</sequence>
<dbReference type="RefSeq" id="WP_006444410.1">
    <property type="nucleotide sequence ID" value="NZ_CP036524.1"/>
</dbReference>
<dbReference type="InterPro" id="IPR012675">
    <property type="entry name" value="Beta-grasp_dom_sf"/>
</dbReference>
<dbReference type="STRING" id="553973.CLOHYLEM_07054"/>
<gene>
    <name evidence="1" type="primary">thiS</name>
    <name evidence="1" type="ORF">CLOHYLEM_07054</name>
</gene>
<keyword evidence="2" id="KW-1185">Reference proteome</keyword>
<dbReference type="CDD" id="cd00565">
    <property type="entry name" value="Ubl_ThiS"/>
    <property type="match status" value="1"/>
</dbReference>
<proteinExistence type="predicted"/>
<dbReference type="NCBIfam" id="TIGR01683">
    <property type="entry name" value="thiS"/>
    <property type="match status" value="1"/>
</dbReference>
<dbReference type="PANTHER" id="PTHR34472:SF1">
    <property type="entry name" value="SULFUR CARRIER PROTEIN THIS"/>
    <property type="match status" value="1"/>
</dbReference>
<name>C0C4N8_9FIRM</name>
<dbReference type="InterPro" id="IPR003749">
    <property type="entry name" value="ThiS/MoaD-like"/>
</dbReference>
<dbReference type="EMBL" id="ABYI02000034">
    <property type="protein sequence ID" value="EEG73031.1"/>
    <property type="molecule type" value="Genomic_DNA"/>
</dbReference>
<evidence type="ECO:0000313" key="2">
    <source>
        <dbReference type="Proteomes" id="UP000004893"/>
    </source>
</evidence>
<dbReference type="PANTHER" id="PTHR34472">
    <property type="entry name" value="SULFUR CARRIER PROTEIN THIS"/>
    <property type="match status" value="1"/>
</dbReference>
<protein>
    <submittedName>
        <fullName evidence="1">Thiamine biosynthesis protein ThiS</fullName>
    </submittedName>
</protein>
<dbReference type="AlphaFoldDB" id="C0C4N8"/>
<dbReference type="OrthoDB" id="9798559at2"/>
<reference evidence="1" key="2">
    <citation type="submission" date="2013-06" db="EMBL/GenBank/DDBJ databases">
        <title>Draft genome sequence of Clostridium hylemonae (DSM 15053).</title>
        <authorList>
            <person name="Sudarsanam P."/>
            <person name="Ley R."/>
            <person name="Guruge J."/>
            <person name="Turnbaugh P.J."/>
            <person name="Mahowald M."/>
            <person name="Liep D."/>
            <person name="Gordon J."/>
        </authorList>
    </citation>
    <scope>NUCLEOTIDE SEQUENCE</scope>
    <source>
        <strain evidence="1">DSM 15053</strain>
    </source>
</reference>
<dbReference type="InterPro" id="IPR010035">
    <property type="entry name" value="Thi_S"/>
</dbReference>
<comment type="caution">
    <text evidence="1">The sequence shown here is derived from an EMBL/GenBank/DDBJ whole genome shotgun (WGS) entry which is preliminary data.</text>
</comment>
<dbReference type="Gene3D" id="3.10.20.30">
    <property type="match status" value="1"/>
</dbReference>
<dbReference type="Proteomes" id="UP000004893">
    <property type="component" value="Unassembled WGS sequence"/>
</dbReference>
<dbReference type="SUPFAM" id="SSF54285">
    <property type="entry name" value="MoaD/ThiS"/>
    <property type="match status" value="1"/>
</dbReference>
<dbReference type="HOGENOM" id="CLU_174611_3_0_9"/>
<reference evidence="1" key="1">
    <citation type="submission" date="2009-02" db="EMBL/GenBank/DDBJ databases">
        <authorList>
            <person name="Fulton L."/>
            <person name="Clifton S."/>
            <person name="Fulton B."/>
            <person name="Xu J."/>
            <person name="Minx P."/>
            <person name="Pepin K.H."/>
            <person name="Johnson M."/>
            <person name="Bhonagiri V."/>
            <person name="Nash W.E."/>
            <person name="Mardis E.R."/>
            <person name="Wilson R.K."/>
        </authorList>
    </citation>
    <scope>NUCLEOTIDE SEQUENCE [LARGE SCALE GENOMIC DNA]</scope>
    <source>
        <strain evidence="1">DSM 15053</strain>
    </source>
</reference>
<accession>C0C4N8</accession>
<organism evidence="1 2">
    <name type="scientific">[Clostridium] hylemonae DSM 15053</name>
    <dbReference type="NCBI Taxonomy" id="553973"/>
    <lineage>
        <taxon>Bacteria</taxon>
        <taxon>Bacillati</taxon>
        <taxon>Bacillota</taxon>
        <taxon>Clostridia</taxon>
        <taxon>Lachnospirales</taxon>
        <taxon>Lachnospiraceae</taxon>
    </lineage>
</organism>